<comment type="similarity">
    <text evidence="9">Belongs to the tRNA nucleotidyltransferase/poly(A) polymerase family.</text>
</comment>
<keyword evidence="12" id="KW-1185">Reference proteome</keyword>
<evidence type="ECO:0000256" key="7">
    <source>
        <dbReference type="ARBA" id="ARBA00022842"/>
    </source>
</evidence>
<keyword evidence="1 9" id="KW-0808">Transferase</keyword>
<keyword evidence="2" id="KW-0819">tRNA processing</keyword>
<keyword evidence="6" id="KW-0067">ATP-binding</keyword>
<evidence type="ECO:0000256" key="2">
    <source>
        <dbReference type="ARBA" id="ARBA00022694"/>
    </source>
</evidence>
<dbReference type="GO" id="GO:0046872">
    <property type="term" value="F:metal ion binding"/>
    <property type="evidence" value="ECO:0007669"/>
    <property type="project" value="UniProtKB-KW"/>
</dbReference>
<dbReference type="OrthoDB" id="9805698at2"/>
<evidence type="ECO:0000256" key="6">
    <source>
        <dbReference type="ARBA" id="ARBA00022840"/>
    </source>
</evidence>
<gene>
    <name evidence="11" type="ORF">C8263_10915</name>
</gene>
<dbReference type="InterPro" id="IPR043519">
    <property type="entry name" value="NT_sf"/>
</dbReference>
<evidence type="ECO:0000256" key="5">
    <source>
        <dbReference type="ARBA" id="ARBA00022741"/>
    </source>
</evidence>
<dbReference type="InterPro" id="IPR002646">
    <property type="entry name" value="PolA_pol_head_dom"/>
</dbReference>
<dbReference type="PANTHER" id="PTHR47545:SF1">
    <property type="entry name" value="MULTIFUNCTIONAL CCA PROTEIN"/>
    <property type="match status" value="1"/>
</dbReference>
<name>A0A2T3W7N7_9DEIO</name>
<evidence type="ECO:0000256" key="8">
    <source>
        <dbReference type="ARBA" id="ARBA00022884"/>
    </source>
</evidence>
<keyword evidence="5" id="KW-0547">Nucleotide-binding</keyword>
<evidence type="ECO:0000313" key="12">
    <source>
        <dbReference type="Proteomes" id="UP000240317"/>
    </source>
</evidence>
<protein>
    <submittedName>
        <fullName evidence="11">CCA tRNA nucleotidyltransferase</fullName>
    </submittedName>
</protein>
<feature type="domain" description="Poly A polymerase head" evidence="10">
    <location>
        <begin position="3"/>
        <end position="125"/>
    </location>
</feature>
<dbReference type="Pfam" id="PF01743">
    <property type="entry name" value="PolyA_pol"/>
    <property type="match status" value="1"/>
</dbReference>
<evidence type="ECO:0000256" key="1">
    <source>
        <dbReference type="ARBA" id="ARBA00022679"/>
    </source>
</evidence>
<evidence type="ECO:0000259" key="10">
    <source>
        <dbReference type="Pfam" id="PF01743"/>
    </source>
</evidence>
<dbReference type="GO" id="GO:0016779">
    <property type="term" value="F:nucleotidyltransferase activity"/>
    <property type="evidence" value="ECO:0007669"/>
    <property type="project" value="UniProtKB-KW"/>
</dbReference>
<dbReference type="Gene3D" id="3.30.460.10">
    <property type="entry name" value="Beta Polymerase, domain 2"/>
    <property type="match status" value="1"/>
</dbReference>
<organism evidence="11 12">
    <name type="scientific">Deinococcus arcticus</name>
    <dbReference type="NCBI Taxonomy" id="2136176"/>
    <lineage>
        <taxon>Bacteria</taxon>
        <taxon>Thermotogati</taxon>
        <taxon>Deinococcota</taxon>
        <taxon>Deinococci</taxon>
        <taxon>Deinococcales</taxon>
        <taxon>Deinococcaceae</taxon>
        <taxon>Deinococcus</taxon>
    </lineage>
</organism>
<dbReference type="SUPFAM" id="SSF81301">
    <property type="entry name" value="Nucleotidyltransferase"/>
    <property type="match status" value="1"/>
</dbReference>
<dbReference type="EMBL" id="PYSV01000009">
    <property type="protein sequence ID" value="PTA67926.1"/>
    <property type="molecule type" value="Genomic_DNA"/>
</dbReference>
<evidence type="ECO:0000256" key="3">
    <source>
        <dbReference type="ARBA" id="ARBA00022695"/>
    </source>
</evidence>
<accession>A0A2T3W7N7</accession>
<keyword evidence="8 9" id="KW-0694">RNA-binding</keyword>
<comment type="caution">
    <text evidence="11">The sequence shown here is derived from an EMBL/GenBank/DDBJ whole genome shotgun (WGS) entry which is preliminary data.</text>
</comment>
<evidence type="ECO:0000256" key="4">
    <source>
        <dbReference type="ARBA" id="ARBA00022723"/>
    </source>
</evidence>
<dbReference type="GO" id="GO:0008033">
    <property type="term" value="P:tRNA processing"/>
    <property type="evidence" value="ECO:0007669"/>
    <property type="project" value="UniProtKB-KW"/>
</dbReference>
<keyword evidence="4" id="KW-0479">Metal-binding</keyword>
<reference evidence="11 12" key="1">
    <citation type="submission" date="2018-03" db="EMBL/GenBank/DDBJ databases">
        <title>Draft genome of Deinococcus sp. OD32.</title>
        <authorList>
            <person name="Wang X.-P."/>
            <person name="Du Z.-J."/>
        </authorList>
    </citation>
    <scope>NUCLEOTIDE SEQUENCE [LARGE SCALE GENOMIC DNA]</scope>
    <source>
        <strain evidence="11 12">OD32</strain>
    </source>
</reference>
<proteinExistence type="inferred from homology"/>
<dbReference type="PANTHER" id="PTHR47545">
    <property type="entry name" value="MULTIFUNCTIONAL CCA PROTEIN"/>
    <property type="match status" value="1"/>
</dbReference>
<evidence type="ECO:0000256" key="9">
    <source>
        <dbReference type="RuleBase" id="RU003953"/>
    </source>
</evidence>
<dbReference type="SUPFAM" id="SSF81891">
    <property type="entry name" value="Poly A polymerase C-terminal region-like"/>
    <property type="match status" value="1"/>
</dbReference>
<dbReference type="Proteomes" id="UP000240317">
    <property type="component" value="Unassembled WGS sequence"/>
</dbReference>
<dbReference type="CDD" id="cd05398">
    <property type="entry name" value="NT_ClassII-CCAase"/>
    <property type="match status" value="1"/>
</dbReference>
<keyword evidence="3" id="KW-0548">Nucleotidyltransferase</keyword>
<evidence type="ECO:0000313" key="11">
    <source>
        <dbReference type="EMBL" id="PTA67926.1"/>
    </source>
</evidence>
<dbReference type="Gene3D" id="1.10.3090.10">
    <property type="entry name" value="cca-adding enzyme, domain 2"/>
    <property type="match status" value="1"/>
</dbReference>
<dbReference type="GO" id="GO:0005524">
    <property type="term" value="F:ATP binding"/>
    <property type="evidence" value="ECO:0007669"/>
    <property type="project" value="UniProtKB-KW"/>
</dbReference>
<keyword evidence="7" id="KW-0460">Magnesium</keyword>
<sequence>MALVGGAVRDALLGHTPLDLDVVVPGGQVEALARASGRPFVFHPAFGNATLTLPDGRTADLVQARREHYPVPGGNPVPAPGTLDDDLRRRDFSVNALALQVSPSGEVTLRDTTGGLNDLEARVLRPLHGRSFEDDPSRLVRAARVGARLELRAHPELLAQVPAALALAPQTPRLWAELKLLLQEPRPGQAAAQLADWGAGGLLPDPALLLALDRLRDEGQIIPDTAYAAALLHAAPDPAALARLLTLGERPGALLARALSDTFFPPGTPERTLRALLRPDAYAGLTGKDVLALGVPPGRAVGAALAHLAALRRAGHLRSPDEERAALKAFVATEGRQD</sequence>
<dbReference type="AlphaFoldDB" id="A0A2T3W7N7"/>
<dbReference type="GO" id="GO:0003723">
    <property type="term" value="F:RNA binding"/>
    <property type="evidence" value="ECO:0007669"/>
    <property type="project" value="UniProtKB-KW"/>
</dbReference>
<dbReference type="InterPro" id="IPR050124">
    <property type="entry name" value="tRNA_CCA-adding_enzyme"/>
</dbReference>